<proteinExistence type="predicted"/>
<dbReference type="InterPro" id="IPR045142">
    <property type="entry name" value="BCAS3-like"/>
</dbReference>
<dbReference type="PANTHER" id="PTHR13268:SF7">
    <property type="entry name" value="AUTOPHAGY-RELATED PROTEIN 18F"/>
    <property type="match status" value="1"/>
</dbReference>
<dbReference type="GO" id="GO:0005737">
    <property type="term" value="C:cytoplasm"/>
    <property type="evidence" value="ECO:0007669"/>
    <property type="project" value="TreeGrafter"/>
</dbReference>
<keyword evidence="2" id="KW-1185">Reference proteome</keyword>
<sequence length="71" mass="8103">MEAQLKFVNSYKDSLKMETHFKDEVDRKELEAQATQLHVIIKDIISKVVIAQFRAYKSPISALCFDPSGTT</sequence>
<gene>
    <name evidence="1" type="primary">ATG18H_0</name>
    <name evidence="1" type="ORF">CFP56_008247</name>
</gene>
<organism evidence="1 2">
    <name type="scientific">Quercus suber</name>
    <name type="common">Cork oak</name>
    <dbReference type="NCBI Taxonomy" id="58331"/>
    <lineage>
        <taxon>Eukaryota</taxon>
        <taxon>Viridiplantae</taxon>
        <taxon>Streptophyta</taxon>
        <taxon>Embryophyta</taxon>
        <taxon>Tracheophyta</taxon>
        <taxon>Spermatophyta</taxon>
        <taxon>Magnoliopsida</taxon>
        <taxon>eudicotyledons</taxon>
        <taxon>Gunneridae</taxon>
        <taxon>Pentapetalae</taxon>
        <taxon>rosids</taxon>
        <taxon>fabids</taxon>
        <taxon>Fagales</taxon>
        <taxon>Fagaceae</taxon>
        <taxon>Quercus</taxon>
    </lineage>
</organism>
<comment type="caution">
    <text evidence="1">The sequence shown here is derived from an EMBL/GenBank/DDBJ whole genome shotgun (WGS) entry which is preliminary data.</text>
</comment>
<dbReference type="Proteomes" id="UP000237347">
    <property type="component" value="Unassembled WGS sequence"/>
</dbReference>
<protein>
    <submittedName>
        <fullName evidence="1">Autophagy-related protein 18h</fullName>
    </submittedName>
</protein>
<accession>A0AAW0L437</accession>
<dbReference type="PANTHER" id="PTHR13268">
    <property type="entry name" value="BREAST CARCINOMA AMPLIFIED SEQUENCE 3"/>
    <property type="match status" value="1"/>
</dbReference>
<evidence type="ECO:0000313" key="2">
    <source>
        <dbReference type="Proteomes" id="UP000237347"/>
    </source>
</evidence>
<dbReference type="GO" id="GO:0042594">
    <property type="term" value="P:response to starvation"/>
    <property type="evidence" value="ECO:0007669"/>
    <property type="project" value="TreeGrafter"/>
</dbReference>
<evidence type="ECO:0000313" key="1">
    <source>
        <dbReference type="EMBL" id="KAK7846172.1"/>
    </source>
</evidence>
<reference evidence="1 2" key="1">
    <citation type="journal article" date="2018" name="Sci. Data">
        <title>The draft genome sequence of cork oak.</title>
        <authorList>
            <person name="Ramos A.M."/>
            <person name="Usie A."/>
            <person name="Barbosa P."/>
            <person name="Barros P.M."/>
            <person name="Capote T."/>
            <person name="Chaves I."/>
            <person name="Simoes F."/>
            <person name="Abreu I."/>
            <person name="Carrasquinho I."/>
            <person name="Faro C."/>
            <person name="Guimaraes J.B."/>
            <person name="Mendonca D."/>
            <person name="Nobrega F."/>
            <person name="Rodrigues L."/>
            <person name="Saibo N.J.M."/>
            <person name="Varela M.C."/>
            <person name="Egas C."/>
            <person name="Matos J."/>
            <person name="Miguel C.M."/>
            <person name="Oliveira M.M."/>
            <person name="Ricardo C.P."/>
            <person name="Goncalves S."/>
        </authorList>
    </citation>
    <scope>NUCLEOTIDE SEQUENCE [LARGE SCALE GENOMIC DNA]</scope>
    <source>
        <strain evidence="2">cv. HL8</strain>
    </source>
</reference>
<dbReference type="AlphaFoldDB" id="A0AAW0L437"/>
<name>A0AAW0L437_QUESU</name>
<dbReference type="EMBL" id="PKMF04000159">
    <property type="protein sequence ID" value="KAK7846172.1"/>
    <property type="molecule type" value="Genomic_DNA"/>
</dbReference>
<dbReference type="GO" id="GO:0006914">
    <property type="term" value="P:autophagy"/>
    <property type="evidence" value="ECO:0007669"/>
    <property type="project" value="InterPro"/>
</dbReference>